<dbReference type="EMBL" id="KQ421158">
    <property type="protein sequence ID" value="KOF78236.1"/>
    <property type="molecule type" value="Genomic_DNA"/>
</dbReference>
<reference evidence="2" key="1">
    <citation type="submission" date="2015-07" db="EMBL/GenBank/DDBJ databases">
        <title>MeaNS - Measles Nucleotide Surveillance Program.</title>
        <authorList>
            <person name="Tran T."/>
            <person name="Druce J."/>
        </authorList>
    </citation>
    <scope>NUCLEOTIDE SEQUENCE</scope>
    <source>
        <strain evidence="2">UCB-OBI-ISO-001</strain>
        <tissue evidence="2">Gonad</tissue>
    </source>
</reference>
<dbReference type="AlphaFoldDB" id="A0A0L8GMG8"/>
<keyword evidence="1" id="KW-0472">Membrane</keyword>
<evidence type="ECO:0000313" key="2">
    <source>
        <dbReference type="EMBL" id="KOF78236.1"/>
    </source>
</evidence>
<feature type="transmembrane region" description="Helical" evidence="1">
    <location>
        <begin position="12"/>
        <end position="40"/>
    </location>
</feature>
<proteinExistence type="predicted"/>
<gene>
    <name evidence="2" type="ORF">OCBIM_22031092mg</name>
</gene>
<sequence>MISYHYTLQVHAIPWLIISYSSTSCIMVFQSISILFFFALDSSIEPFVDFALNNHFCM</sequence>
<organism evidence="2">
    <name type="scientific">Octopus bimaculoides</name>
    <name type="common">California two-spotted octopus</name>
    <dbReference type="NCBI Taxonomy" id="37653"/>
    <lineage>
        <taxon>Eukaryota</taxon>
        <taxon>Metazoa</taxon>
        <taxon>Spiralia</taxon>
        <taxon>Lophotrochozoa</taxon>
        <taxon>Mollusca</taxon>
        <taxon>Cephalopoda</taxon>
        <taxon>Coleoidea</taxon>
        <taxon>Octopodiformes</taxon>
        <taxon>Octopoda</taxon>
        <taxon>Incirrata</taxon>
        <taxon>Octopodidae</taxon>
        <taxon>Octopus</taxon>
    </lineage>
</organism>
<evidence type="ECO:0000256" key="1">
    <source>
        <dbReference type="SAM" id="Phobius"/>
    </source>
</evidence>
<accession>A0A0L8GMG8</accession>
<protein>
    <submittedName>
        <fullName evidence="2">Uncharacterized protein</fullName>
    </submittedName>
</protein>
<keyword evidence="1" id="KW-1133">Transmembrane helix</keyword>
<name>A0A0L8GMG8_OCTBM</name>
<keyword evidence="1" id="KW-0812">Transmembrane</keyword>